<evidence type="ECO:0000256" key="1">
    <source>
        <dbReference type="SAM" id="SignalP"/>
    </source>
</evidence>
<feature type="signal peptide" evidence="1">
    <location>
        <begin position="1"/>
        <end position="16"/>
    </location>
</feature>
<accession>A0A6A6HC23</accession>
<dbReference type="GO" id="GO:0030246">
    <property type="term" value="F:carbohydrate binding"/>
    <property type="evidence" value="ECO:0007669"/>
    <property type="project" value="InterPro"/>
</dbReference>
<dbReference type="InterPro" id="IPR018909">
    <property type="entry name" value="Eng1_septum"/>
</dbReference>
<proteinExistence type="predicted"/>
<sequence>MQLIMLLLPFITTAVAVPASPACGQASYDPLQYQCDDGRLCPITNGDVQRRCGNACYSQYNYTCSANHTLKSLPHAVGPFLLQVLSANSSLNGQYVQACTSRFWIGDGPCTYCPQNVSRIGQCPPAGQTQLFEGSAMNVEVPGGQKYYLAPDGALSYTGINVGEIPEGAVLNATAYQDGMFIYDEVKYPPSTWMACPKINGTSLAGGRKPTPGVWQVFGILKGVSFQNRLGCVGVTLLARAGEKQFVGAWEYT</sequence>
<keyword evidence="1" id="KW-0732">Signal</keyword>
<dbReference type="OrthoDB" id="5430620at2759"/>
<evidence type="ECO:0000259" key="2">
    <source>
        <dbReference type="Pfam" id="PF10645"/>
    </source>
</evidence>
<feature type="domain" description="Endo-1,3(4)-beta-glucanase 1 carbohydrate binding" evidence="2">
    <location>
        <begin position="23"/>
        <end position="67"/>
    </location>
</feature>
<reference evidence="3" key="1">
    <citation type="journal article" date="2020" name="Stud. Mycol.">
        <title>101 Dothideomycetes genomes: a test case for predicting lifestyles and emergence of pathogens.</title>
        <authorList>
            <person name="Haridas S."/>
            <person name="Albert R."/>
            <person name="Binder M."/>
            <person name="Bloem J."/>
            <person name="Labutti K."/>
            <person name="Salamov A."/>
            <person name="Andreopoulos B."/>
            <person name="Baker S."/>
            <person name="Barry K."/>
            <person name="Bills G."/>
            <person name="Bluhm B."/>
            <person name="Cannon C."/>
            <person name="Castanera R."/>
            <person name="Culley D."/>
            <person name="Daum C."/>
            <person name="Ezra D."/>
            <person name="Gonzalez J."/>
            <person name="Henrissat B."/>
            <person name="Kuo A."/>
            <person name="Liang C."/>
            <person name="Lipzen A."/>
            <person name="Lutzoni F."/>
            <person name="Magnuson J."/>
            <person name="Mondo S."/>
            <person name="Nolan M."/>
            <person name="Ohm R."/>
            <person name="Pangilinan J."/>
            <person name="Park H.-J."/>
            <person name="Ramirez L."/>
            <person name="Alfaro M."/>
            <person name="Sun H."/>
            <person name="Tritt A."/>
            <person name="Yoshinaga Y."/>
            <person name="Zwiers L.-H."/>
            <person name="Turgeon B."/>
            <person name="Goodwin S."/>
            <person name="Spatafora J."/>
            <person name="Crous P."/>
            <person name="Grigoriev I."/>
        </authorList>
    </citation>
    <scope>NUCLEOTIDE SEQUENCE</scope>
    <source>
        <strain evidence="3">Tuck. ex Michener</strain>
    </source>
</reference>
<dbReference type="Proteomes" id="UP000800092">
    <property type="component" value="Unassembled WGS sequence"/>
</dbReference>
<dbReference type="InterPro" id="IPR052820">
    <property type="entry name" value="PhiA_domain"/>
</dbReference>
<name>A0A6A6HC23_VIRVR</name>
<dbReference type="PANTHER" id="PTHR42047">
    <property type="entry name" value="PROTEIN, PUTATIVE (AFU_ORTHOLOGUE AFUA_6G03560)-RELATED"/>
    <property type="match status" value="1"/>
</dbReference>
<protein>
    <recommendedName>
        <fullName evidence="2">Endo-1,3(4)-beta-glucanase 1 carbohydrate binding domain-containing protein</fullName>
    </recommendedName>
</protein>
<dbReference type="PANTHER" id="PTHR42047:SF1">
    <property type="entry name" value="PROTEIN, PUTATIVE (AFU_ORTHOLOGUE AFUA_6G03560)-RELATED"/>
    <property type="match status" value="1"/>
</dbReference>
<gene>
    <name evidence="3" type="ORF">EV356DRAFT_500106</name>
</gene>
<dbReference type="AlphaFoldDB" id="A0A6A6HC23"/>
<organism evidence="3 4">
    <name type="scientific">Viridothelium virens</name>
    <name type="common">Speckled blister lichen</name>
    <name type="synonym">Trypethelium virens</name>
    <dbReference type="NCBI Taxonomy" id="1048519"/>
    <lineage>
        <taxon>Eukaryota</taxon>
        <taxon>Fungi</taxon>
        <taxon>Dikarya</taxon>
        <taxon>Ascomycota</taxon>
        <taxon>Pezizomycotina</taxon>
        <taxon>Dothideomycetes</taxon>
        <taxon>Dothideomycetes incertae sedis</taxon>
        <taxon>Trypetheliales</taxon>
        <taxon>Trypetheliaceae</taxon>
        <taxon>Viridothelium</taxon>
    </lineage>
</organism>
<dbReference type="EMBL" id="ML991790">
    <property type="protein sequence ID" value="KAF2235597.1"/>
    <property type="molecule type" value="Genomic_DNA"/>
</dbReference>
<feature type="chain" id="PRO_5025351156" description="Endo-1,3(4)-beta-glucanase 1 carbohydrate binding domain-containing protein" evidence="1">
    <location>
        <begin position="17"/>
        <end position="253"/>
    </location>
</feature>
<evidence type="ECO:0000313" key="3">
    <source>
        <dbReference type="EMBL" id="KAF2235597.1"/>
    </source>
</evidence>
<dbReference type="Pfam" id="PF10645">
    <property type="entry name" value="Carb_bind"/>
    <property type="match status" value="1"/>
</dbReference>
<evidence type="ECO:0000313" key="4">
    <source>
        <dbReference type="Proteomes" id="UP000800092"/>
    </source>
</evidence>
<keyword evidence="4" id="KW-1185">Reference proteome</keyword>